<feature type="non-terminal residue" evidence="1">
    <location>
        <position position="1"/>
    </location>
</feature>
<accession>X1UVS9</accession>
<dbReference type="AlphaFoldDB" id="X1UVS9"/>
<name>X1UVS9_9ZZZZ</name>
<reference evidence="1" key="1">
    <citation type="journal article" date="2014" name="Front. Microbiol.">
        <title>High frequency of phylogenetically diverse reductive dehalogenase-homologous genes in deep subseafloor sedimentary metagenomes.</title>
        <authorList>
            <person name="Kawai M."/>
            <person name="Futagami T."/>
            <person name="Toyoda A."/>
            <person name="Takaki Y."/>
            <person name="Nishi S."/>
            <person name="Hori S."/>
            <person name="Arai W."/>
            <person name="Tsubouchi T."/>
            <person name="Morono Y."/>
            <person name="Uchiyama I."/>
            <person name="Ito T."/>
            <person name="Fujiyama A."/>
            <person name="Inagaki F."/>
            <person name="Takami H."/>
        </authorList>
    </citation>
    <scope>NUCLEOTIDE SEQUENCE</scope>
    <source>
        <strain evidence="1">Expedition CK06-06</strain>
    </source>
</reference>
<comment type="caution">
    <text evidence="1">The sequence shown here is derived from an EMBL/GenBank/DDBJ whole genome shotgun (WGS) entry which is preliminary data.</text>
</comment>
<organism evidence="1">
    <name type="scientific">marine sediment metagenome</name>
    <dbReference type="NCBI Taxonomy" id="412755"/>
    <lineage>
        <taxon>unclassified sequences</taxon>
        <taxon>metagenomes</taxon>
        <taxon>ecological metagenomes</taxon>
    </lineage>
</organism>
<evidence type="ECO:0000313" key="1">
    <source>
        <dbReference type="EMBL" id="GAJ21574.1"/>
    </source>
</evidence>
<protein>
    <submittedName>
        <fullName evidence="1">Uncharacterized protein</fullName>
    </submittedName>
</protein>
<gene>
    <name evidence="1" type="ORF">S12H4_60256</name>
</gene>
<proteinExistence type="predicted"/>
<dbReference type="EMBL" id="BARW01039611">
    <property type="protein sequence ID" value="GAJ21574.1"/>
    <property type="molecule type" value="Genomic_DNA"/>
</dbReference>
<sequence length="32" mass="3290">LEGGIKGSLLTTSYAIALTLAGFEHQGFLLPA</sequence>